<accession>A0ABX9VDL8</accession>
<name>A0ABX9VDL8_9PROT</name>
<dbReference type="EMBL" id="RFLX01000030">
    <property type="protein sequence ID" value="RMI17406.1"/>
    <property type="molecule type" value="Genomic_DNA"/>
</dbReference>
<protein>
    <submittedName>
        <fullName evidence="1">Hcp1 family type VI secretion system effector</fullName>
    </submittedName>
</protein>
<dbReference type="InterPro" id="IPR008514">
    <property type="entry name" value="T6SS_Hcp"/>
</dbReference>
<evidence type="ECO:0000313" key="2">
    <source>
        <dbReference type="Proteomes" id="UP000274097"/>
    </source>
</evidence>
<dbReference type="SUPFAM" id="SSF141452">
    <property type="entry name" value="Hcp1-like"/>
    <property type="match status" value="1"/>
</dbReference>
<gene>
    <name evidence="1" type="ORF">EBE87_22820</name>
</gene>
<evidence type="ECO:0000313" key="1">
    <source>
        <dbReference type="EMBL" id="RMI17406.1"/>
    </source>
</evidence>
<sequence length="177" mass="19243">MAFDAILHFTAASKDNVWPKGESVIITDGITLADEWSFSLENKLHIGPHSGGAGAGKAEFEVLTIKKKVDTASPSLYVACGRGCHFSGVDLKLFRASGAGENTAASNLFLHWSFNMMAVEKVEWSFSDPMPEETVTFRFGACKVIYLRQDVKGTMTKAGEGIWNQVANSTDFNKLTA</sequence>
<dbReference type="InterPro" id="IPR036624">
    <property type="entry name" value="Hcp1-lik_sf"/>
</dbReference>
<dbReference type="Gene3D" id="2.30.110.20">
    <property type="entry name" value="Hcp1-like"/>
    <property type="match status" value="1"/>
</dbReference>
<dbReference type="RefSeq" id="WP_122140142.1">
    <property type="nucleotide sequence ID" value="NZ_RFLX01000030.1"/>
</dbReference>
<comment type="caution">
    <text evidence="1">The sequence shown here is derived from an EMBL/GenBank/DDBJ whole genome shotgun (WGS) entry which is preliminary data.</text>
</comment>
<reference evidence="1 2" key="1">
    <citation type="submission" date="2018-10" db="EMBL/GenBank/DDBJ databases">
        <title>Roseomonas sp. nov., isolated from feces of Tibetan antelopes in the Qinghai-Tibet plateau, China.</title>
        <authorList>
            <person name="Tian Z."/>
        </authorList>
    </citation>
    <scope>NUCLEOTIDE SEQUENCE [LARGE SCALE GENOMIC DNA]</scope>
    <source>
        <strain evidence="1 2">Z23</strain>
    </source>
</reference>
<dbReference type="Pfam" id="PF05638">
    <property type="entry name" value="T6SS_HCP"/>
    <property type="match status" value="1"/>
</dbReference>
<proteinExistence type="predicted"/>
<dbReference type="Proteomes" id="UP000274097">
    <property type="component" value="Unassembled WGS sequence"/>
</dbReference>
<organism evidence="1 2">
    <name type="scientific">Teichococcus wenyumeiae</name>
    <dbReference type="NCBI Taxonomy" id="2478470"/>
    <lineage>
        <taxon>Bacteria</taxon>
        <taxon>Pseudomonadati</taxon>
        <taxon>Pseudomonadota</taxon>
        <taxon>Alphaproteobacteria</taxon>
        <taxon>Acetobacterales</taxon>
        <taxon>Roseomonadaceae</taxon>
        <taxon>Roseomonas</taxon>
    </lineage>
</organism>
<keyword evidence="2" id="KW-1185">Reference proteome</keyword>